<evidence type="ECO:0000313" key="5">
    <source>
        <dbReference type="EMBL" id="MCL6683768.1"/>
    </source>
</evidence>
<keyword evidence="6" id="KW-1185">Reference proteome</keyword>
<keyword evidence="2 4" id="KW-0732">Signal</keyword>
<evidence type="ECO:0000256" key="1">
    <source>
        <dbReference type="ARBA" id="ARBA00010634"/>
    </source>
</evidence>
<reference evidence="5" key="1">
    <citation type="submission" date="2022-05" db="EMBL/GenBank/DDBJ databases">
        <authorList>
            <person name="Jo J.-H."/>
            <person name="Im W.-T."/>
        </authorList>
    </citation>
    <scope>NUCLEOTIDE SEQUENCE</scope>
    <source>
        <strain evidence="5">SE158</strain>
    </source>
</reference>
<dbReference type="PRINTS" id="PR01805">
    <property type="entry name" value="VACJLIPOPROT"/>
</dbReference>
<evidence type="ECO:0000256" key="2">
    <source>
        <dbReference type="ARBA" id="ARBA00022729"/>
    </source>
</evidence>
<feature type="chain" id="PRO_5046349112" evidence="4">
    <location>
        <begin position="27"/>
        <end position="411"/>
    </location>
</feature>
<name>A0ABT0RMA4_9SPHN</name>
<evidence type="ECO:0000256" key="3">
    <source>
        <dbReference type="SAM" id="MobiDB-lite"/>
    </source>
</evidence>
<comment type="similarity">
    <text evidence="1">Belongs to the MlaA family.</text>
</comment>
<feature type="compositionally biased region" description="Low complexity" evidence="3">
    <location>
        <begin position="53"/>
        <end position="72"/>
    </location>
</feature>
<dbReference type="RefSeq" id="WP_249847811.1">
    <property type="nucleotide sequence ID" value="NZ_JAMGBD010000001.1"/>
</dbReference>
<gene>
    <name evidence="5" type="ORF">LZ536_07625</name>
</gene>
<dbReference type="Proteomes" id="UP001165363">
    <property type="component" value="Unassembled WGS sequence"/>
</dbReference>
<protein>
    <submittedName>
        <fullName evidence="5">VacJ family lipoprotein</fullName>
    </submittedName>
</protein>
<proteinExistence type="inferred from homology"/>
<sequence>MSVTALTTAMTVAAAAVPNGNASASAASVATVLAAADRDQWEVATAAGAEALQSSATAQAPASPQSSEPQNPIHLGPAEPARPIIQVPATQTDSQASPPGGEQEDIIVVGRKPNPADPLEELNSQSYEVAQTVDKSFVAPVAFAYGEIMPRPVRKGLRNFLHNLGEPVVFINYMLQLKPGKAAETLGRFAINTTLGWGGVIDIAKRKPFNLPHRENGFANTLGYYGVKPGPYFYLPLVGPTTLRDFIGGRLDLMVMPAIFPKWFARKEIVTPVWVLSELGRRLEFNDELTRIHATLDPYVAARTYYLQKRQAEIDALHGRKASADTSTAPAATPPPVPDRPEGQMPAGSSGVSSIGSDVGRQLLDAGQLAGNLSLSGAGRAAPLAVDFADWPAVDLRAVAVEWGGRIELAW</sequence>
<evidence type="ECO:0000256" key="4">
    <source>
        <dbReference type="SAM" id="SignalP"/>
    </source>
</evidence>
<feature type="region of interest" description="Disordered" evidence="3">
    <location>
        <begin position="52"/>
        <end position="79"/>
    </location>
</feature>
<dbReference type="InterPro" id="IPR007428">
    <property type="entry name" value="MlaA"/>
</dbReference>
<dbReference type="EMBL" id="JAMGBD010000001">
    <property type="protein sequence ID" value="MCL6683768.1"/>
    <property type="molecule type" value="Genomic_DNA"/>
</dbReference>
<organism evidence="5 6">
    <name type="scientific">Sphingomonas alba</name>
    <dbReference type="NCBI Taxonomy" id="2908208"/>
    <lineage>
        <taxon>Bacteria</taxon>
        <taxon>Pseudomonadati</taxon>
        <taxon>Pseudomonadota</taxon>
        <taxon>Alphaproteobacteria</taxon>
        <taxon>Sphingomonadales</taxon>
        <taxon>Sphingomonadaceae</taxon>
        <taxon>Sphingomonas</taxon>
    </lineage>
</organism>
<dbReference type="Pfam" id="PF04333">
    <property type="entry name" value="MlaA"/>
    <property type="match status" value="1"/>
</dbReference>
<dbReference type="PANTHER" id="PTHR30035:SF3">
    <property type="entry name" value="INTERMEMBRANE PHOSPHOLIPID TRANSPORT SYSTEM LIPOPROTEIN MLAA"/>
    <property type="match status" value="1"/>
</dbReference>
<feature type="region of interest" description="Disordered" evidence="3">
    <location>
        <begin position="318"/>
        <end position="355"/>
    </location>
</feature>
<evidence type="ECO:0000313" key="6">
    <source>
        <dbReference type="Proteomes" id="UP001165363"/>
    </source>
</evidence>
<dbReference type="PANTHER" id="PTHR30035">
    <property type="entry name" value="LIPOPROTEIN VACJ-RELATED"/>
    <property type="match status" value="1"/>
</dbReference>
<keyword evidence="5" id="KW-0449">Lipoprotein</keyword>
<accession>A0ABT0RMA4</accession>
<feature type="signal peptide" evidence="4">
    <location>
        <begin position="1"/>
        <end position="26"/>
    </location>
</feature>
<comment type="caution">
    <text evidence="5">The sequence shown here is derived from an EMBL/GenBank/DDBJ whole genome shotgun (WGS) entry which is preliminary data.</text>
</comment>